<comment type="caution">
    <text evidence="3">The sequence shown here is derived from an EMBL/GenBank/DDBJ whole genome shotgun (WGS) entry which is preliminary data.</text>
</comment>
<accession>A0A0R1N9V0</accession>
<sequence>MMTDQWITDYTMWLRKQYHVESLPDGDEVTTPFTNSLGDNIQLFMIPSTKDGEFLLTDEGNTINDLELLGINMNNDTRSELLSSIVQQYQVSLDKEGVLSVSGPIKNFPVLKQHLLQAVLRIDDLSQTRKGVVSNIFRQEVGDYLSKNEFEVLPNYPIQGRTGNPYHIDYAIGGTESKPLRLIQVVPRPSFDRVAAESVTFDDIKKNEALNSHRITYTIIFNDETSKVSKSAYNIASRYGTEIVPWSDKKQLFNLR</sequence>
<name>A0A0R1N9V0_9LACO</name>
<feature type="domain" description="DUF1829" evidence="2">
    <location>
        <begin position="160"/>
        <end position="249"/>
    </location>
</feature>
<dbReference type="Pfam" id="PF08861">
    <property type="entry name" value="DUF1828"/>
    <property type="match status" value="1"/>
</dbReference>
<organism evidence="3 4">
    <name type="scientific">Schleiferilactobacillus perolens DSM 12744</name>
    <dbReference type="NCBI Taxonomy" id="1423792"/>
    <lineage>
        <taxon>Bacteria</taxon>
        <taxon>Bacillati</taxon>
        <taxon>Bacillota</taxon>
        <taxon>Bacilli</taxon>
        <taxon>Lactobacillales</taxon>
        <taxon>Lactobacillaceae</taxon>
        <taxon>Schleiferilactobacillus</taxon>
    </lineage>
</organism>
<keyword evidence="4" id="KW-1185">Reference proteome</keyword>
<dbReference type="AlphaFoldDB" id="A0A0R1N9V0"/>
<dbReference type="InterPro" id="IPR014961">
    <property type="entry name" value="DUF1829"/>
</dbReference>
<dbReference type="Proteomes" id="UP000051330">
    <property type="component" value="Unassembled WGS sequence"/>
</dbReference>
<dbReference type="OrthoDB" id="1321863at2"/>
<proteinExistence type="predicted"/>
<dbReference type="PATRIC" id="fig|1423792.3.peg.303"/>
<gene>
    <name evidence="3" type="ORF">FD09_GL000299</name>
</gene>
<protein>
    <recommendedName>
        <fullName evidence="5">DUF1828 domain-containing protein</fullName>
    </recommendedName>
</protein>
<reference evidence="3 4" key="1">
    <citation type="journal article" date="2015" name="Genome Announc.">
        <title>Expanding the biotechnology potential of lactobacilli through comparative genomics of 213 strains and associated genera.</title>
        <authorList>
            <person name="Sun Z."/>
            <person name="Harris H.M."/>
            <person name="McCann A."/>
            <person name="Guo C."/>
            <person name="Argimon S."/>
            <person name="Zhang W."/>
            <person name="Yang X."/>
            <person name="Jeffery I.B."/>
            <person name="Cooney J.C."/>
            <person name="Kagawa T.F."/>
            <person name="Liu W."/>
            <person name="Song Y."/>
            <person name="Salvetti E."/>
            <person name="Wrobel A."/>
            <person name="Rasinkangas P."/>
            <person name="Parkhill J."/>
            <person name="Rea M.C."/>
            <person name="O'Sullivan O."/>
            <person name="Ritari J."/>
            <person name="Douillard F.P."/>
            <person name="Paul Ross R."/>
            <person name="Yang R."/>
            <person name="Briner A.E."/>
            <person name="Felis G.E."/>
            <person name="de Vos W.M."/>
            <person name="Barrangou R."/>
            <person name="Klaenhammer T.R."/>
            <person name="Caufield P.W."/>
            <person name="Cui Y."/>
            <person name="Zhang H."/>
            <person name="O'Toole P.W."/>
        </authorList>
    </citation>
    <scope>NUCLEOTIDE SEQUENCE [LARGE SCALE GENOMIC DNA]</scope>
    <source>
        <strain evidence="3 4">DSM 12744</strain>
    </source>
</reference>
<dbReference type="InterPro" id="IPR014960">
    <property type="entry name" value="DUF1828"/>
</dbReference>
<evidence type="ECO:0008006" key="5">
    <source>
        <dbReference type="Google" id="ProtNLM"/>
    </source>
</evidence>
<evidence type="ECO:0000259" key="2">
    <source>
        <dbReference type="Pfam" id="PF08862"/>
    </source>
</evidence>
<evidence type="ECO:0000259" key="1">
    <source>
        <dbReference type="Pfam" id="PF08861"/>
    </source>
</evidence>
<dbReference type="Pfam" id="PF08862">
    <property type="entry name" value="DUF1829"/>
    <property type="match status" value="1"/>
</dbReference>
<evidence type="ECO:0000313" key="3">
    <source>
        <dbReference type="EMBL" id="KRL14645.1"/>
    </source>
</evidence>
<feature type="domain" description="DUF1828" evidence="1">
    <location>
        <begin position="31"/>
        <end position="122"/>
    </location>
</feature>
<evidence type="ECO:0000313" key="4">
    <source>
        <dbReference type="Proteomes" id="UP000051330"/>
    </source>
</evidence>
<dbReference type="STRING" id="1423792.FD09_GL000299"/>
<dbReference type="EMBL" id="AZEC01000001">
    <property type="protein sequence ID" value="KRL14645.1"/>
    <property type="molecule type" value="Genomic_DNA"/>
</dbReference>